<keyword evidence="1" id="KW-0732">Signal</keyword>
<reference evidence="2 3" key="1">
    <citation type="submission" date="2019-02" db="EMBL/GenBank/DDBJ databases">
        <title>Prokaryotic population dynamics and viral predation in marine succession experiment using metagenomics: the confinement effect.</title>
        <authorList>
            <person name="Haro-Moreno J.M."/>
            <person name="Rodriguez-Valera F."/>
            <person name="Lopez-Perez M."/>
        </authorList>
    </citation>
    <scope>NUCLEOTIDE SEQUENCE [LARGE SCALE GENOMIC DNA]</scope>
    <source>
        <strain evidence="2">MED-G160</strain>
    </source>
</reference>
<dbReference type="EMBL" id="SHBF01000001">
    <property type="protein sequence ID" value="RZO28543.1"/>
    <property type="molecule type" value="Genomic_DNA"/>
</dbReference>
<sequence length="87" mass="10041">MNKKYLLYSFLFLASLSLHSFADHHDHFSFEDEHLAKCQACEENVEIKIASTKNKGNFLKESPETNLINRFVSQKQKSNLSRAPPLD</sequence>
<organism evidence="2 3">
    <name type="scientific">SAR86 cluster bacterium</name>
    <dbReference type="NCBI Taxonomy" id="2030880"/>
    <lineage>
        <taxon>Bacteria</taxon>
        <taxon>Pseudomonadati</taxon>
        <taxon>Pseudomonadota</taxon>
        <taxon>Gammaproteobacteria</taxon>
        <taxon>SAR86 cluster</taxon>
    </lineage>
</organism>
<feature type="signal peptide" evidence="1">
    <location>
        <begin position="1"/>
        <end position="22"/>
    </location>
</feature>
<gene>
    <name evidence="2" type="ORF">EVA93_00030</name>
</gene>
<protein>
    <submittedName>
        <fullName evidence="2">Uncharacterized protein</fullName>
    </submittedName>
</protein>
<dbReference type="Proteomes" id="UP000318710">
    <property type="component" value="Unassembled WGS sequence"/>
</dbReference>
<comment type="caution">
    <text evidence="2">The sequence shown here is derived from an EMBL/GenBank/DDBJ whole genome shotgun (WGS) entry which is preliminary data.</text>
</comment>
<evidence type="ECO:0000313" key="3">
    <source>
        <dbReference type="Proteomes" id="UP000318710"/>
    </source>
</evidence>
<feature type="chain" id="PRO_5021998547" evidence="1">
    <location>
        <begin position="23"/>
        <end position="87"/>
    </location>
</feature>
<evidence type="ECO:0000256" key="1">
    <source>
        <dbReference type="SAM" id="SignalP"/>
    </source>
</evidence>
<accession>A0A520N4Z8</accession>
<evidence type="ECO:0000313" key="2">
    <source>
        <dbReference type="EMBL" id="RZO28543.1"/>
    </source>
</evidence>
<proteinExistence type="predicted"/>
<name>A0A520N4Z8_9GAMM</name>
<dbReference type="AlphaFoldDB" id="A0A520N4Z8"/>